<accession>A0A369TAQ3</accession>
<reference evidence="2 3" key="1">
    <citation type="submission" date="2018-07" db="EMBL/GenBank/DDBJ databases">
        <title>Venubactetium sediminum gen. nov., sp. nov., isolated from a marine solar saltern.</title>
        <authorList>
            <person name="Wang S."/>
        </authorList>
    </citation>
    <scope>NUCLEOTIDE SEQUENCE [LARGE SCALE GENOMIC DNA]</scope>
    <source>
        <strain evidence="2 3">WD2A32</strain>
    </source>
</reference>
<comment type="caution">
    <text evidence="2">The sequence shown here is derived from an EMBL/GenBank/DDBJ whole genome shotgun (WGS) entry which is preliminary data.</text>
</comment>
<dbReference type="Proteomes" id="UP000253941">
    <property type="component" value="Unassembled WGS sequence"/>
</dbReference>
<name>A0A369TAQ3_9PROT</name>
<proteinExistence type="predicted"/>
<feature type="coiled-coil region" evidence="1">
    <location>
        <begin position="412"/>
        <end position="447"/>
    </location>
</feature>
<protein>
    <submittedName>
        <fullName evidence="2">Uncharacterized protein</fullName>
    </submittedName>
</protein>
<feature type="coiled-coil region" evidence="1">
    <location>
        <begin position="296"/>
        <end position="359"/>
    </location>
</feature>
<keyword evidence="3" id="KW-1185">Reference proteome</keyword>
<dbReference type="AlphaFoldDB" id="A0A369TAQ3"/>
<keyword evidence="1" id="KW-0175">Coiled coil</keyword>
<evidence type="ECO:0000313" key="2">
    <source>
        <dbReference type="EMBL" id="RDD61455.1"/>
    </source>
</evidence>
<organism evidence="2 3">
    <name type="scientific">Ferruginivarius sediminum</name>
    <dbReference type="NCBI Taxonomy" id="2661937"/>
    <lineage>
        <taxon>Bacteria</taxon>
        <taxon>Pseudomonadati</taxon>
        <taxon>Pseudomonadota</taxon>
        <taxon>Alphaproteobacteria</taxon>
        <taxon>Rhodospirillales</taxon>
        <taxon>Rhodospirillaceae</taxon>
        <taxon>Ferruginivarius</taxon>
    </lineage>
</organism>
<evidence type="ECO:0000256" key="1">
    <source>
        <dbReference type="SAM" id="Coils"/>
    </source>
</evidence>
<evidence type="ECO:0000313" key="3">
    <source>
        <dbReference type="Proteomes" id="UP000253941"/>
    </source>
</evidence>
<gene>
    <name evidence="2" type="ORF">DRB17_13350</name>
</gene>
<sequence length="611" mass="65476">MATIASIFVDLQANSAGFQRDMSKASEAARSSTARINQSLSKVDKSFGRMTGSVQKTVKSFFSLKGAIGPLVAAAGVGGIGALVSKSLSAADAIGKMSAAAGISTKTLQELRFAFSQQGVETAKVDDSLRRFNRRLGEAKNGSAEFGKAFNRAGVDIGQTTNGALEQALVQLSKMEDASERAATASRLFGEDVGPKLAAALGNGIGAMRSLRQQANELGIVIEKSLIEDAESARSRMDALGNVMSARLTSAVAQVAPQLDSLFSQILEDLPKALTGLERFSQRLGLIDQLSDRAKAAELAQELAKVDERLQGMRNLRETAGPVEDALRFLGLSDLDEAIAQLEQQRGELGRKIGLLRREADPLGRLFVEGAIGLNRFSAAAGAAEQPTSALGLAISDFVVNALELPKASARMQELGQRVSAINDNVVEFRENQVEQTNAMAKQARQAEILADVLRNQGGDAYERVKDQIDLVNTAQRLNIDITSKQGTEWAENFRRLQDAERQMQAFREEQAKASKTSDDLAGSARDLGLRMQSMAEIASESVREIVRDTQSTVTGAFDRLFDGQINSFGDFWDEMINVARRGLANLAGAIAMQKFITPVCCAPVGGGRLA</sequence>
<dbReference type="RefSeq" id="WP_114582708.1">
    <property type="nucleotide sequence ID" value="NZ_QPMH01000012.1"/>
</dbReference>
<dbReference type="EMBL" id="QPMH01000012">
    <property type="protein sequence ID" value="RDD61455.1"/>
    <property type="molecule type" value="Genomic_DNA"/>
</dbReference>